<keyword evidence="2" id="KW-0812">Transmembrane</keyword>
<organism evidence="3 4">
    <name type="scientific">Fusarium euwallaceae</name>
    <dbReference type="NCBI Taxonomy" id="1147111"/>
    <lineage>
        <taxon>Eukaryota</taxon>
        <taxon>Fungi</taxon>
        <taxon>Dikarya</taxon>
        <taxon>Ascomycota</taxon>
        <taxon>Pezizomycotina</taxon>
        <taxon>Sordariomycetes</taxon>
        <taxon>Hypocreomycetidae</taxon>
        <taxon>Hypocreales</taxon>
        <taxon>Nectriaceae</taxon>
        <taxon>Fusarium</taxon>
        <taxon>Fusarium solani species complex</taxon>
    </lineage>
</organism>
<evidence type="ECO:0000256" key="1">
    <source>
        <dbReference type="SAM" id="MobiDB-lite"/>
    </source>
</evidence>
<dbReference type="Proteomes" id="UP000287124">
    <property type="component" value="Unassembled WGS sequence"/>
</dbReference>
<protein>
    <submittedName>
        <fullName evidence="3">Uncharacterized protein</fullName>
    </submittedName>
</protein>
<sequence>MESPSQNRITDAFVLSVLSCIYFGMYAHSNKGRRRLLLCLVCWIVVQITVMSLSILCFLWESRLGSLTGQLLCDIWRVLCLFVSTLFQVPSSDEHQEYGQPNEYQTLALRPTIILHSSGSSRPERYVLIIAALPLECIAIVISLSIPRWTGASTVIFALSSVMPLTTYTVVTCVVYTYYRKTSWSKDRLHYQTRGVIGAGISMAVLSIALMICSALGIFAHAASVQGALCLATRPSMSIKEADTGSDDTILLTRVSIGDGPDVESKSHPASSLRSSSRAS</sequence>
<keyword evidence="4" id="KW-1185">Reference proteome</keyword>
<evidence type="ECO:0000313" key="3">
    <source>
        <dbReference type="EMBL" id="RTE69197.1"/>
    </source>
</evidence>
<feature type="transmembrane region" description="Helical" evidence="2">
    <location>
        <begin position="36"/>
        <end position="61"/>
    </location>
</feature>
<gene>
    <name evidence="3" type="ORF">BHE90_016420</name>
</gene>
<feature type="transmembrane region" description="Helical" evidence="2">
    <location>
        <begin position="12"/>
        <end position="29"/>
    </location>
</feature>
<comment type="caution">
    <text evidence="3">The sequence shown here is derived from an EMBL/GenBank/DDBJ whole genome shotgun (WGS) entry which is preliminary data.</text>
</comment>
<keyword evidence="2" id="KW-1133">Transmembrane helix</keyword>
<feature type="transmembrane region" description="Helical" evidence="2">
    <location>
        <begin position="196"/>
        <end position="220"/>
    </location>
</feature>
<reference evidence="3 4" key="1">
    <citation type="submission" date="2017-06" db="EMBL/GenBank/DDBJ databases">
        <title>Comparative genomic analysis of Ambrosia Fusariam Clade fungi.</title>
        <authorList>
            <person name="Stajich J.E."/>
            <person name="Carrillo J."/>
            <person name="Kijimoto T."/>
            <person name="Eskalen A."/>
            <person name="O'Donnell K."/>
            <person name="Kasson M."/>
        </authorList>
    </citation>
    <scope>NUCLEOTIDE SEQUENCE [LARGE SCALE GENOMIC DNA]</scope>
    <source>
        <strain evidence="3 4">UCR1854</strain>
    </source>
</reference>
<dbReference type="AlphaFoldDB" id="A0A430L0G0"/>
<proteinExistence type="predicted"/>
<evidence type="ECO:0000313" key="4">
    <source>
        <dbReference type="Proteomes" id="UP000287124"/>
    </source>
</evidence>
<feature type="compositionally biased region" description="Low complexity" evidence="1">
    <location>
        <begin position="268"/>
        <end position="280"/>
    </location>
</feature>
<accession>A0A430L0G0</accession>
<keyword evidence="2" id="KW-0472">Membrane</keyword>
<feature type="transmembrane region" description="Helical" evidence="2">
    <location>
        <begin position="152"/>
        <end position="176"/>
    </location>
</feature>
<feature type="transmembrane region" description="Helical" evidence="2">
    <location>
        <begin position="126"/>
        <end position="146"/>
    </location>
</feature>
<name>A0A430L0G0_9HYPO</name>
<feature type="region of interest" description="Disordered" evidence="1">
    <location>
        <begin position="258"/>
        <end position="280"/>
    </location>
</feature>
<evidence type="ECO:0000256" key="2">
    <source>
        <dbReference type="SAM" id="Phobius"/>
    </source>
</evidence>
<dbReference type="EMBL" id="MIKF01000618">
    <property type="protein sequence ID" value="RTE69197.1"/>
    <property type="molecule type" value="Genomic_DNA"/>
</dbReference>